<dbReference type="STRING" id="1432141.A0A015JYV4"/>
<proteinExistence type="predicted"/>
<organism evidence="2 3">
    <name type="scientific">Rhizophagus irregularis (strain DAOM 197198w)</name>
    <name type="common">Glomus intraradices</name>
    <dbReference type="NCBI Taxonomy" id="1432141"/>
    <lineage>
        <taxon>Eukaryota</taxon>
        <taxon>Fungi</taxon>
        <taxon>Fungi incertae sedis</taxon>
        <taxon>Mucoromycota</taxon>
        <taxon>Glomeromycotina</taxon>
        <taxon>Glomeromycetes</taxon>
        <taxon>Glomerales</taxon>
        <taxon>Glomeraceae</taxon>
        <taxon>Rhizophagus</taxon>
    </lineage>
</organism>
<comment type="caution">
    <text evidence="2">The sequence shown here is derived from an EMBL/GenBank/DDBJ whole genome shotgun (WGS) entry which is preliminary data.</text>
</comment>
<dbReference type="OrthoDB" id="2366220at2759"/>
<feature type="compositionally biased region" description="Acidic residues" evidence="1">
    <location>
        <begin position="129"/>
        <end position="186"/>
    </location>
</feature>
<evidence type="ECO:0000313" key="2">
    <source>
        <dbReference type="EMBL" id="EXX74707.1"/>
    </source>
</evidence>
<evidence type="ECO:0000256" key="1">
    <source>
        <dbReference type="SAM" id="MobiDB-lite"/>
    </source>
</evidence>
<dbReference type="Gene3D" id="3.80.10.10">
    <property type="entry name" value="Ribonuclease Inhibitor"/>
    <property type="match status" value="1"/>
</dbReference>
<reference evidence="2 3" key="1">
    <citation type="submission" date="2014-02" db="EMBL/GenBank/DDBJ databases">
        <title>Single nucleus genome sequencing reveals high similarity among nuclei of an endomycorrhizal fungus.</title>
        <authorList>
            <person name="Lin K."/>
            <person name="Geurts R."/>
            <person name="Zhang Z."/>
            <person name="Limpens E."/>
            <person name="Saunders D.G."/>
            <person name="Mu D."/>
            <person name="Pang E."/>
            <person name="Cao H."/>
            <person name="Cha H."/>
            <person name="Lin T."/>
            <person name="Zhou Q."/>
            <person name="Shang Y."/>
            <person name="Li Y."/>
            <person name="Ivanov S."/>
            <person name="Sharma T."/>
            <person name="Velzen R.V."/>
            <person name="Ruijter N.D."/>
            <person name="Aanen D.K."/>
            <person name="Win J."/>
            <person name="Kamoun S."/>
            <person name="Bisseling T."/>
            <person name="Huang S."/>
        </authorList>
    </citation>
    <scope>NUCLEOTIDE SEQUENCE [LARGE SCALE GENOMIC DNA]</scope>
    <source>
        <strain evidence="3">DAOM197198w</strain>
    </source>
</reference>
<feature type="compositionally biased region" description="Basic and acidic residues" evidence="1">
    <location>
        <begin position="99"/>
        <end position="128"/>
    </location>
</feature>
<protein>
    <recommendedName>
        <fullName evidence="4">F-box domain-containing protein</fullName>
    </recommendedName>
</protein>
<dbReference type="InterPro" id="IPR032675">
    <property type="entry name" value="LRR_dom_sf"/>
</dbReference>
<dbReference type="AlphaFoldDB" id="A0A015JYV4"/>
<dbReference type="Proteomes" id="UP000022910">
    <property type="component" value="Unassembled WGS sequence"/>
</dbReference>
<keyword evidence="3" id="KW-1185">Reference proteome</keyword>
<dbReference type="HOGENOM" id="CLU_396970_0_0_1"/>
<evidence type="ECO:0008006" key="4">
    <source>
        <dbReference type="Google" id="ProtNLM"/>
    </source>
</evidence>
<name>A0A015JYV4_RHIIW</name>
<dbReference type="EMBL" id="JEMT01012742">
    <property type="protein sequence ID" value="EXX74707.1"/>
    <property type="molecule type" value="Genomic_DNA"/>
</dbReference>
<dbReference type="SUPFAM" id="SSF52047">
    <property type="entry name" value="RNI-like"/>
    <property type="match status" value="1"/>
</dbReference>
<evidence type="ECO:0000313" key="3">
    <source>
        <dbReference type="Proteomes" id="UP000022910"/>
    </source>
</evidence>
<gene>
    <name evidence="2" type="ORF">RirG_048590</name>
</gene>
<feature type="region of interest" description="Disordered" evidence="1">
    <location>
        <begin position="97"/>
        <end position="190"/>
    </location>
</feature>
<sequence length="694" mass="80901">MAPFPNEILQEIFININDIKTLHSIILVNRNWCRNGIKYLWKNPFRGDVDLKNHTKIVPLLLKFIVKDKEFMKRFIRENYDKIMKDSHDEQEIEVNVEDNEKAKEKSKDDIKEIDSDISIHSEHKDHGDDDNEDSDDDDELNSDEYDDEYDEYDVDDEEDYDEYYEDSDEYDLEDETDDDDDDDIECSLPSDTSFDYPSFITHIDFHNIFLLVMKYVKDKESKIKNMFNGATSSEKNNLEKGKGKEVLQNDLNDIEMGSFNLDINIPLPEVPEIEQVFGFVFTIMRIIVKRGAIIEKIILHLDENDLFGEPSEREPPTSIFHYNYGFDEKAVEQFITRLDMFFISLFAIAYEKKKMTFKKLRSVEISGCIYKNHVLSSLALLSKNVRVLGINDFNLNDLQEPLMKFIKSQKQLEQVRIKGDSLGYIIDKLGNISGVISSLESQANTLKKLKLTNANIGNDFGFESLLKCKQLENLSLVQVNMRLRHLRIFNHASFPNLKTLKLDFIDYSDGLRMSNSINPFIKIMNNHNMVSNLNVLSIKYEGENNHKLLKGILENCNKNLSSFSTFIIEKQDIPPLFSILKKCINMRKLSLTRSCRLINFGFTVEMAKILPKSLNTLEFIHMVLSDSSLIGFFDNCKVELKQFRLNFHGDHHLDRVVYRGLIEKYSKEKKMVIKEFDMSPDSAPNLEFNVKWE</sequence>
<accession>A0A015JYV4</accession>